<feature type="compositionally biased region" description="Basic and acidic residues" evidence="1">
    <location>
        <begin position="128"/>
        <end position="148"/>
    </location>
</feature>
<evidence type="ECO:0000256" key="1">
    <source>
        <dbReference type="SAM" id="MobiDB-lite"/>
    </source>
</evidence>
<gene>
    <name evidence="2" type="ORF">OJ1661_C12.23</name>
    <name evidence="3" type="ORF">OSJNBa0023I17.6</name>
</gene>
<name>Q6H6V6_ORYSJ</name>
<feature type="compositionally biased region" description="Basic and acidic residues" evidence="1">
    <location>
        <begin position="28"/>
        <end position="38"/>
    </location>
</feature>
<dbReference type="EMBL" id="AP004093">
    <property type="protein sequence ID" value="BAD25167.1"/>
    <property type="molecule type" value="Genomic_DNA"/>
</dbReference>
<evidence type="ECO:0000313" key="4">
    <source>
        <dbReference type="Proteomes" id="UP000000763"/>
    </source>
</evidence>
<feature type="region of interest" description="Disordered" evidence="1">
    <location>
        <begin position="22"/>
        <end position="216"/>
    </location>
</feature>
<reference evidence="4" key="4">
    <citation type="journal article" date="2008" name="Nucleic Acids Res.">
        <title>The rice annotation project database (RAP-DB): 2008 update.</title>
        <authorList>
            <consortium name="The rice annotation project (RAP)"/>
        </authorList>
    </citation>
    <scope>GENOME REANNOTATION</scope>
    <source>
        <strain evidence="4">cv. Nipponbare</strain>
    </source>
</reference>
<protein>
    <submittedName>
        <fullName evidence="3">Uncharacterized protein</fullName>
    </submittedName>
</protein>
<dbReference type="EMBL" id="AP004863">
    <property type="protein sequence ID" value="BAD25543.1"/>
    <property type="molecule type" value="Genomic_DNA"/>
</dbReference>
<dbReference type="Proteomes" id="UP000000763">
    <property type="component" value="Chromosome 2"/>
</dbReference>
<reference evidence="2" key="1">
    <citation type="submission" date="2001-08" db="EMBL/GenBank/DDBJ databases">
        <title>Oryza sativa nipponbare(GA3) genomic DNA, chromosome 2, BAC clone:OJ1661_C12.</title>
        <authorList>
            <person name="Sasaki T."/>
            <person name="Matsumoto T."/>
            <person name="Yamamoto K."/>
        </authorList>
    </citation>
    <scope>NUCLEOTIDE SEQUENCE</scope>
</reference>
<reference evidence="3" key="2">
    <citation type="submission" date="2002-03" db="EMBL/GenBank/DDBJ databases">
        <title>Oryza sativa nipponbare(GA3) genomic DNA, chromosome 2, BAC clone:OSJNBa0023I17.</title>
        <authorList>
            <person name="Sasaki T."/>
            <person name="Matsumoto T."/>
            <person name="Yamamoto K."/>
        </authorList>
    </citation>
    <scope>NUCLEOTIDE SEQUENCE</scope>
</reference>
<sequence>MKDSKCKLLEAESIPINEEDAVVKASGKKREEAREPNTRKRNPAIYLSEMAKRRAFTGRQARTGRCTRRKPSHPPMTYQRIPPDEPPGYERSYDEQQSKEEEEEADTKEGSCPLSRINGRRRRSANIRKGERRGGEWKSETYEEEAARGEGSGVLSGQTNEIVGEKKRRRRARRDTNESGEAIRDGSEGQKEGRLVAARHEEAASVRREGGCGTPR</sequence>
<proteinExistence type="predicted"/>
<reference evidence="4" key="3">
    <citation type="journal article" date="2005" name="Nature">
        <title>The map-based sequence of the rice genome.</title>
        <authorList>
            <consortium name="International rice genome sequencing project (IRGSP)"/>
            <person name="Matsumoto T."/>
            <person name="Wu J."/>
            <person name="Kanamori H."/>
            <person name="Katayose Y."/>
            <person name="Fujisawa M."/>
            <person name="Namiki N."/>
            <person name="Mizuno H."/>
            <person name="Yamamoto K."/>
            <person name="Antonio B.A."/>
            <person name="Baba T."/>
            <person name="Sakata K."/>
            <person name="Nagamura Y."/>
            <person name="Aoki H."/>
            <person name="Arikawa K."/>
            <person name="Arita K."/>
            <person name="Bito T."/>
            <person name="Chiden Y."/>
            <person name="Fujitsuka N."/>
            <person name="Fukunaka R."/>
            <person name="Hamada M."/>
            <person name="Harada C."/>
            <person name="Hayashi A."/>
            <person name="Hijishita S."/>
            <person name="Honda M."/>
            <person name="Hosokawa S."/>
            <person name="Ichikawa Y."/>
            <person name="Idonuma A."/>
            <person name="Iijima M."/>
            <person name="Ikeda M."/>
            <person name="Ikeno M."/>
            <person name="Ito K."/>
            <person name="Ito S."/>
            <person name="Ito T."/>
            <person name="Ito Y."/>
            <person name="Ito Y."/>
            <person name="Iwabuchi A."/>
            <person name="Kamiya K."/>
            <person name="Karasawa W."/>
            <person name="Kurita K."/>
            <person name="Katagiri S."/>
            <person name="Kikuta A."/>
            <person name="Kobayashi H."/>
            <person name="Kobayashi N."/>
            <person name="Machita K."/>
            <person name="Maehara T."/>
            <person name="Masukawa M."/>
            <person name="Mizubayashi T."/>
            <person name="Mukai Y."/>
            <person name="Nagasaki H."/>
            <person name="Nagata Y."/>
            <person name="Naito S."/>
            <person name="Nakashima M."/>
            <person name="Nakama Y."/>
            <person name="Nakamichi Y."/>
            <person name="Nakamura M."/>
            <person name="Meguro A."/>
            <person name="Negishi M."/>
            <person name="Ohta I."/>
            <person name="Ohta T."/>
            <person name="Okamoto M."/>
            <person name="Ono N."/>
            <person name="Saji S."/>
            <person name="Sakaguchi M."/>
            <person name="Sakai K."/>
            <person name="Shibata M."/>
            <person name="Shimokawa T."/>
            <person name="Song J."/>
            <person name="Takazaki Y."/>
            <person name="Terasawa K."/>
            <person name="Tsugane M."/>
            <person name="Tsuji K."/>
            <person name="Ueda S."/>
            <person name="Waki K."/>
            <person name="Yamagata H."/>
            <person name="Yamamoto M."/>
            <person name="Yamamoto S."/>
            <person name="Yamane H."/>
            <person name="Yoshiki S."/>
            <person name="Yoshihara R."/>
            <person name="Yukawa K."/>
            <person name="Zhong H."/>
            <person name="Yano M."/>
            <person name="Yuan Q."/>
            <person name="Ouyang S."/>
            <person name="Liu J."/>
            <person name="Jones K.M."/>
            <person name="Gansberger K."/>
            <person name="Moffat K."/>
            <person name="Hill J."/>
            <person name="Bera J."/>
            <person name="Fadrosh D."/>
            <person name="Jin S."/>
            <person name="Johri S."/>
            <person name="Kim M."/>
            <person name="Overton L."/>
            <person name="Reardon M."/>
            <person name="Tsitrin T."/>
            <person name="Vuong H."/>
            <person name="Weaver B."/>
            <person name="Ciecko A."/>
            <person name="Tallon L."/>
            <person name="Jackson J."/>
            <person name="Pai G."/>
            <person name="Aken S.V."/>
            <person name="Utterback T."/>
            <person name="Reidmuller S."/>
            <person name="Feldblyum T."/>
            <person name="Hsiao J."/>
            <person name="Zismann V."/>
            <person name="Iobst S."/>
            <person name="de Vazeille A.R."/>
            <person name="Buell C.R."/>
            <person name="Ying K."/>
            <person name="Li Y."/>
            <person name="Lu T."/>
            <person name="Huang Y."/>
            <person name="Zhao Q."/>
            <person name="Feng Q."/>
            <person name="Zhang L."/>
            <person name="Zhu J."/>
            <person name="Weng Q."/>
            <person name="Mu J."/>
            <person name="Lu Y."/>
            <person name="Fan D."/>
            <person name="Liu Y."/>
            <person name="Guan J."/>
            <person name="Zhang Y."/>
            <person name="Yu S."/>
            <person name="Liu X."/>
            <person name="Zhang Y."/>
            <person name="Hong G."/>
            <person name="Han B."/>
            <person name="Choisne N."/>
            <person name="Demange N."/>
            <person name="Orjeda G."/>
            <person name="Samain S."/>
            <person name="Cattolico L."/>
            <person name="Pelletier E."/>
            <person name="Couloux A."/>
            <person name="Segurens B."/>
            <person name="Wincker P."/>
            <person name="D'Hont A."/>
            <person name="Scarpelli C."/>
            <person name="Weissenbach J."/>
            <person name="Salanoubat M."/>
            <person name="Quetier F."/>
            <person name="Yu Y."/>
            <person name="Kim H.R."/>
            <person name="Rambo T."/>
            <person name="Currie J."/>
            <person name="Collura K."/>
            <person name="Luo M."/>
            <person name="Yang T."/>
            <person name="Ammiraju J.S.S."/>
            <person name="Engler F."/>
            <person name="Soderlund C."/>
            <person name="Wing R.A."/>
            <person name="Palmer L.E."/>
            <person name="de la Bastide M."/>
            <person name="Spiegel L."/>
            <person name="Nascimento L."/>
            <person name="Zutavern T."/>
            <person name="O'Shaughnessy A."/>
            <person name="Dike S."/>
            <person name="Dedhia N."/>
            <person name="Preston R."/>
            <person name="Balija V."/>
            <person name="McCombie W.R."/>
            <person name="Chow T."/>
            <person name="Chen H."/>
            <person name="Chung M."/>
            <person name="Chen C."/>
            <person name="Shaw J."/>
            <person name="Wu H."/>
            <person name="Hsiao K."/>
            <person name="Chao Y."/>
            <person name="Chu M."/>
            <person name="Cheng C."/>
            <person name="Hour A."/>
            <person name="Lee P."/>
            <person name="Lin S."/>
            <person name="Lin Y."/>
            <person name="Liou J."/>
            <person name="Liu S."/>
            <person name="Hsing Y."/>
            <person name="Raghuvanshi S."/>
            <person name="Mohanty A."/>
            <person name="Bharti A.K."/>
            <person name="Gaur A."/>
            <person name="Gupta V."/>
            <person name="Kumar D."/>
            <person name="Ravi V."/>
            <person name="Vij S."/>
            <person name="Kapur A."/>
            <person name="Khurana P."/>
            <person name="Khurana P."/>
            <person name="Khurana J.P."/>
            <person name="Tyagi A.K."/>
            <person name="Gaikwad K."/>
            <person name="Singh A."/>
            <person name="Dalal V."/>
            <person name="Srivastava S."/>
            <person name="Dixit A."/>
            <person name="Pal A.K."/>
            <person name="Ghazi I.A."/>
            <person name="Yadav M."/>
            <person name="Pandit A."/>
            <person name="Bhargava A."/>
            <person name="Sureshbabu K."/>
            <person name="Batra K."/>
            <person name="Sharma T.R."/>
            <person name="Mohapatra T."/>
            <person name="Singh N.K."/>
            <person name="Messing J."/>
            <person name="Nelson A.B."/>
            <person name="Fuks G."/>
            <person name="Kavchok S."/>
            <person name="Keizer G."/>
            <person name="Linton E."/>
            <person name="Llaca V."/>
            <person name="Song R."/>
            <person name="Tanyolac B."/>
            <person name="Young S."/>
            <person name="Ho-Il K."/>
            <person name="Hahn J.H."/>
            <person name="Sangsakoo G."/>
            <person name="Vanavichit A."/>
            <person name="de Mattos Luiz.A.T."/>
            <person name="Zimmer P.D."/>
            <person name="Malone G."/>
            <person name="Dellagostin O."/>
            <person name="de Oliveira A.C."/>
            <person name="Bevan M."/>
            <person name="Bancroft I."/>
            <person name="Minx P."/>
            <person name="Cordum H."/>
            <person name="Wilson R."/>
            <person name="Cheng Z."/>
            <person name="Jin W."/>
            <person name="Jiang J."/>
            <person name="Leong S.A."/>
            <person name="Iwama H."/>
            <person name="Gojobori T."/>
            <person name="Itoh T."/>
            <person name="Niimura Y."/>
            <person name="Fujii Y."/>
            <person name="Habara T."/>
            <person name="Sakai H."/>
            <person name="Sato Y."/>
            <person name="Wilson G."/>
            <person name="Kumar K."/>
            <person name="McCouch S."/>
            <person name="Juretic N."/>
            <person name="Hoen D."/>
            <person name="Wright S."/>
            <person name="Bruskiewich R."/>
            <person name="Bureau T."/>
            <person name="Miyao A."/>
            <person name="Hirochika H."/>
            <person name="Nishikawa T."/>
            <person name="Kadowaki K."/>
            <person name="Sugiura M."/>
            <person name="Burr B."/>
            <person name="Sasaki T."/>
        </authorList>
    </citation>
    <scope>NUCLEOTIDE SEQUENCE [LARGE SCALE GENOMIC DNA]</scope>
    <source>
        <strain evidence="4">cv. Nipponbare</strain>
    </source>
</reference>
<evidence type="ECO:0000313" key="3">
    <source>
        <dbReference type="EMBL" id="BAD25543.1"/>
    </source>
</evidence>
<accession>Q6H6V6</accession>
<organism evidence="3 4">
    <name type="scientific">Oryza sativa subsp. japonica</name>
    <name type="common">Rice</name>
    <dbReference type="NCBI Taxonomy" id="39947"/>
    <lineage>
        <taxon>Eukaryota</taxon>
        <taxon>Viridiplantae</taxon>
        <taxon>Streptophyta</taxon>
        <taxon>Embryophyta</taxon>
        <taxon>Tracheophyta</taxon>
        <taxon>Spermatophyta</taxon>
        <taxon>Magnoliopsida</taxon>
        <taxon>Liliopsida</taxon>
        <taxon>Poales</taxon>
        <taxon>Poaceae</taxon>
        <taxon>BOP clade</taxon>
        <taxon>Oryzoideae</taxon>
        <taxon>Oryzeae</taxon>
        <taxon>Oryzinae</taxon>
        <taxon>Oryza</taxon>
        <taxon>Oryza sativa</taxon>
    </lineage>
</organism>
<evidence type="ECO:0000313" key="2">
    <source>
        <dbReference type="EMBL" id="BAD25167.1"/>
    </source>
</evidence>
<feature type="compositionally biased region" description="Basic and acidic residues" evidence="1">
    <location>
        <begin position="174"/>
        <end position="210"/>
    </location>
</feature>
<dbReference type="AlphaFoldDB" id="Q6H6V6"/>